<feature type="region of interest" description="Disordered" evidence="2">
    <location>
        <begin position="186"/>
        <end position="224"/>
    </location>
</feature>
<keyword evidence="1" id="KW-0833">Ubl conjugation pathway</keyword>
<keyword evidence="6" id="KW-1185">Reference proteome</keyword>
<dbReference type="OrthoDB" id="2248014at2759"/>
<dbReference type="GO" id="GO:0005634">
    <property type="term" value="C:nucleus"/>
    <property type="evidence" value="ECO:0007669"/>
    <property type="project" value="TreeGrafter"/>
</dbReference>
<dbReference type="PANTHER" id="PTHR24006">
    <property type="entry name" value="UBIQUITIN CARBOXYL-TERMINAL HYDROLASE"/>
    <property type="match status" value="1"/>
</dbReference>
<keyword evidence="3" id="KW-1133">Transmembrane helix</keyword>
<dbReference type="CDD" id="cd02662">
    <property type="entry name" value="Peptidase_C19F"/>
    <property type="match status" value="1"/>
</dbReference>
<protein>
    <recommendedName>
        <fullName evidence="1">Ubiquitin carboxyl-terminal hydrolase</fullName>
        <ecNumber evidence="1">3.4.19.12</ecNumber>
    </recommendedName>
</protein>
<dbReference type="GO" id="GO:0005829">
    <property type="term" value="C:cytosol"/>
    <property type="evidence" value="ECO:0007669"/>
    <property type="project" value="TreeGrafter"/>
</dbReference>
<evidence type="ECO:0000259" key="4">
    <source>
        <dbReference type="PROSITE" id="PS50235"/>
    </source>
</evidence>
<proteinExistence type="inferred from homology"/>
<dbReference type="PANTHER" id="PTHR24006:SF904">
    <property type="entry name" value="UBIQUITIN CARBOXYL-TERMINAL HYDROLASE 16"/>
    <property type="match status" value="1"/>
</dbReference>
<dbReference type="GO" id="GO:0006508">
    <property type="term" value="P:proteolysis"/>
    <property type="evidence" value="ECO:0007669"/>
    <property type="project" value="UniProtKB-KW"/>
</dbReference>
<dbReference type="AlphaFoldDB" id="A0A6G1HJA9"/>
<dbReference type="GO" id="GO:0016579">
    <property type="term" value="P:protein deubiquitination"/>
    <property type="evidence" value="ECO:0007669"/>
    <property type="project" value="InterPro"/>
</dbReference>
<feature type="transmembrane region" description="Helical" evidence="3">
    <location>
        <begin position="6"/>
        <end position="27"/>
    </location>
</feature>
<evidence type="ECO:0000313" key="6">
    <source>
        <dbReference type="Proteomes" id="UP000799640"/>
    </source>
</evidence>
<organism evidence="5 6">
    <name type="scientific">Trichodelitschia bisporula</name>
    <dbReference type="NCBI Taxonomy" id="703511"/>
    <lineage>
        <taxon>Eukaryota</taxon>
        <taxon>Fungi</taxon>
        <taxon>Dikarya</taxon>
        <taxon>Ascomycota</taxon>
        <taxon>Pezizomycotina</taxon>
        <taxon>Dothideomycetes</taxon>
        <taxon>Dothideomycetes incertae sedis</taxon>
        <taxon>Phaeotrichales</taxon>
        <taxon>Phaeotrichaceae</taxon>
        <taxon>Trichodelitschia</taxon>
    </lineage>
</organism>
<dbReference type="InterPro" id="IPR001394">
    <property type="entry name" value="Peptidase_C19_UCH"/>
</dbReference>
<dbReference type="Pfam" id="PF00443">
    <property type="entry name" value="UCH"/>
    <property type="match status" value="1"/>
</dbReference>
<keyword evidence="1" id="KW-0378">Hydrolase</keyword>
<dbReference type="InterPro" id="IPR050164">
    <property type="entry name" value="Peptidase_C19"/>
</dbReference>
<gene>
    <name evidence="5" type="ORF">EJ06DRAFT_452570</name>
</gene>
<reference evidence="5" key="1">
    <citation type="journal article" date="2020" name="Stud. Mycol.">
        <title>101 Dothideomycetes genomes: a test case for predicting lifestyles and emergence of pathogens.</title>
        <authorList>
            <person name="Haridas S."/>
            <person name="Albert R."/>
            <person name="Binder M."/>
            <person name="Bloem J."/>
            <person name="Labutti K."/>
            <person name="Salamov A."/>
            <person name="Andreopoulos B."/>
            <person name="Baker S."/>
            <person name="Barry K."/>
            <person name="Bills G."/>
            <person name="Bluhm B."/>
            <person name="Cannon C."/>
            <person name="Castanera R."/>
            <person name="Culley D."/>
            <person name="Daum C."/>
            <person name="Ezra D."/>
            <person name="Gonzalez J."/>
            <person name="Henrissat B."/>
            <person name="Kuo A."/>
            <person name="Liang C."/>
            <person name="Lipzen A."/>
            <person name="Lutzoni F."/>
            <person name="Magnuson J."/>
            <person name="Mondo S."/>
            <person name="Nolan M."/>
            <person name="Ohm R."/>
            <person name="Pangilinan J."/>
            <person name="Park H.-J."/>
            <person name="Ramirez L."/>
            <person name="Alfaro M."/>
            <person name="Sun H."/>
            <person name="Tritt A."/>
            <person name="Yoshinaga Y."/>
            <person name="Zwiers L.-H."/>
            <person name="Turgeon B."/>
            <person name="Goodwin S."/>
            <person name="Spatafora J."/>
            <person name="Crous P."/>
            <person name="Grigoriev I."/>
        </authorList>
    </citation>
    <scope>NUCLEOTIDE SEQUENCE</scope>
    <source>
        <strain evidence="5">CBS 262.69</strain>
    </source>
</reference>
<feature type="non-terminal residue" evidence="5">
    <location>
        <position position="438"/>
    </location>
</feature>
<dbReference type="SUPFAM" id="SSF54001">
    <property type="entry name" value="Cysteine proteinases"/>
    <property type="match status" value="1"/>
</dbReference>
<dbReference type="Proteomes" id="UP000799640">
    <property type="component" value="Unassembled WGS sequence"/>
</dbReference>
<sequence length="438" mass="48416">MPDKPLTIATYAAGASLAAITLVYVFAPTFFLDGGAGGSEDARGGRSARRLVVGLVNPANDCFINSVLQALAGLPELRKYLIREVHRRALDGDMYSGAGTSKEVDARAWKAEGLRRGVVTRALKEILDRLNERPIYRKTISAQEFVAQLERAFNTHISRQQQDAQEFLQVVTERLGEEYAAGVKARRALRDGGGDEKEEDEADGDKKETEKDEEEEEESGFPFSGQLKSQIECETCNFKPTPTLSSFVTLILNVPQRSATTLNHCFDGMLKIEHIDDFKCDKCRLLHALDLKSREKDRTRDPTRAAALESEISAINHALASDPEHPPPAANLPARSLAPQRRIKRSIRISRFPKILAIHLSRSIYTTAPPTKNTAKVAFPEHLPLGGVLSQTHYRLLALVTHKGGHNSGHYESFRRQVTAGLPFSTPHSFGAQGPFSR</sequence>
<dbReference type="InterPro" id="IPR028889">
    <property type="entry name" value="USP"/>
</dbReference>
<dbReference type="Gene3D" id="3.90.70.10">
    <property type="entry name" value="Cysteine proteinases"/>
    <property type="match status" value="1"/>
</dbReference>
<feature type="domain" description="USP" evidence="4">
    <location>
        <begin position="53"/>
        <end position="438"/>
    </location>
</feature>
<dbReference type="PROSITE" id="PS00973">
    <property type="entry name" value="USP_2"/>
    <property type="match status" value="1"/>
</dbReference>
<keyword evidence="3" id="KW-0472">Membrane</keyword>
<dbReference type="GO" id="GO:0004843">
    <property type="term" value="F:cysteine-type deubiquitinase activity"/>
    <property type="evidence" value="ECO:0007669"/>
    <property type="project" value="UniProtKB-UniRule"/>
</dbReference>
<keyword evidence="1" id="KW-0788">Thiol protease</keyword>
<dbReference type="PROSITE" id="PS00972">
    <property type="entry name" value="USP_1"/>
    <property type="match status" value="1"/>
</dbReference>
<keyword evidence="1" id="KW-0645">Protease</keyword>
<dbReference type="InterPro" id="IPR018200">
    <property type="entry name" value="USP_CS"/>
</dbReference>
<name>A0A6G1HJA9_9PEZI</name>
<evidence type="ECO:0000256" key="3">
    <source>
        <dbReference type="SAM" id="Phobius"/>
    </source>
</evidence>
<keyword evidence="3" id="KW-0812">Transmembrane</keyword>
<evidence type="ECO:0000256" key="2">
    <source>
        <dbReference type="SAM" id="MobiDB-lite"/>
    </source>
</evidence>
<dbReference type="EMBL" id="ML996708">
    <property type="protein sequence ID" value="KAF2396148.1"/>
    <property type="molecule type" value="Genomic_DNA"/>
</dbReference>
<comment type="catalytic activity">
    <reaction evidence="1">
        <text>Thiol-dependent hydrolysis of ester, thioester, amide, peptide and isopeptide bonds formed by the C-terminal Gly of ubiquitin (a 76-residue protein attached to proteins as an intracellular targeting signal).</text>
        <dbReference type="EC" id="3.4.19.12"/>
    </reaction>
</comment>
<dbReference type="PROSITE" id="PS50235">
    <property type="entry name" value="USP_3"/>
    <property type="match status" value="1"/>
</dbReference>
<comment type="similarity">
    <text evidence="1">Belongs to the peptidase C19 family.</text>
</comment>
<accession>A0A6G1HJA9</accession>
<evidence type="ECO:0000256" key="1">
    <source>
        <dbReference type="RuleBase" id="RU366025"/>
    </source>
</evidence>
<dbReference type="InterPro" id="IPR038765">
    <property type="entry name" value="Papain-like_cys_pep_sf"/>
</dbReference>
<dbReference type="EC" id="3.4.19.12" evidence="1"/>
<evidence type="ECO:0000313" key="5">
    <source>
        <dbReference type="EMBL" id="KAF2396148.1"/>
    </source>
</evidence>